<name>A0A0A1SRB5_9HYPO</name>
<dbReference type="AlphaFoldDB" id="A0A0A1SRB5"/>
<accession>A0A0A1SRB5</accession>
<dbReference type="HOGENOM" id="CLU_589478_0_0_1"/>
<gene>
    <name evidence="1" type="ORF">VHEMI03029</name>
</gene>
<reference evidence="1 2" key="1">
    <citation type="journal article" date="2015" name="Genome Announc.">
        <title>Draft Genome Sequence and Gene Annotation of the Entomopathogenic Fungus Verticillium hemipterigenum.</title>
        <authorList>
            <person name="Horn F."/>
            <person name="Habel A."/>
            <person name="Scharf D.H."/>
            <person name="Dworschak J."/>
            <person name="Brakhage A.A."/>
            <person name="Guthke R."/>
            <person name="Hertweck C."/>
            <person name="Linde J."/>
        </authorList>
    </citation>
    <scope>NUCLEOTIDE SEQUENCE [LARGE SCALE GENOMIC DNA]</scope>
</reference>
<evidence type="ECO:0000313" key="2">
    <source>
        <dbReference type="Proteomes" id="UP000039046"/>
    </source>
</evidence>
<organism evidence="1 2">
    <name type="scientific">[Torrubiella] hemipterigena</name>
    <dbReference type="NCBI Taxonomy" id="1531966"/>
    <lineage>
        <taxon>Eukaryota</taxon>
        <taxon>Fungi</taxon>
        <taxon>Dikarya</taxon>
        <taxon>Ascomycota</taxon>
        <taxon>Pezizomycotina</taxon>
        <taxon>Sordariomycetes</taxon>
        <taxon>Hypocreomycetidae</taxon>
        <taxon>Hypocreales</taxon>
        <taxon>Clavicipitaceae</taxon>
        <taxon>Clavicipitaceae incertae sedis</taxon>
        <taxon>'Torrubiella' clade</taxon>
    </lineage>
</organism>
<dbReference type="Proteomes" id="UP000039046">
    <property type="component" value="Unassembled WGS sequence"/>
</dbReference>
<evidence type="ECO:0000313" key="1">
    <source>
        <dbReference type="EMBL" id="CEJ82993.1"/>
    </source>
</evidence>
<proteinExistence type="predicted"/>
<sequence length="464" mass="49857">MPGVHIVRYGCPAAGSSLPTSILGAASSRSPRLSFPSLHPLPSNSLQNKKSLLLLLHQIRSLLTLRNFFSSIRNFFSLRPILPTQPSSTSLLFQLPTAIMLFTSVVAALVATAAASSEKRQSGFFDTTITGEDQGVQANDHTHDIVNSALENGPFNKRQSSFLDASANGEHQTVDTKDHTWEVVNSALENGPFNKRQSSFLDAKANGDSQTVDTKDHTWEVVESALKNGPFNKRQSPFYDASTNGETQQASVTDHTHEVIEQILANGPFNKRQSPFYDASTNGETQQASVTDHTHEVIEQILANGPFNKRQDSNLYDLDATVSSGTHDDKTHDDDNMLDNFLPIRAAPEEATPAAADATEYTTMLVTVTHCPSYVTDCPETKTKTHTITVPCSEAARETNHVVTLNSTAPTYVATATPIETGTGAIVPEPSSTAPFVVSAAVSNTGFNAAAVIAGFAAALVFVL</sequence>
<dbReference type="EMBL" id="CDHN01000001">
    <property type="protein sequence ID" value="CEJ82993.1"/>
    <property type="molecule type" value="Genomic_DNA"/>
</dbReference>
<protein>
    <submittedName>
        <fullName evidence="1">Uncharacterized protein</fullName>
    </submittedName>
</protein>
<keyword evidence="2" id="KW-1185">Reference proteome</keyword>